<feature type="transmembrane region" description="Helical" evidence="5">
    <location>
        <begin position="80"/>
        <end position="99"/>
    </location>
</feature>
<keyword evidence="5" id="KW-0472">Membrane</keyword>
<evidence type="ECO:0000259" key="6">
    <source>
        <dbReference type="PROSITE" id="PS50111"/>
    </source>
</evidence>
<comment type="caution">
    <text evidence="7">The sequence shown here is derived from an EMBL/GenBank/DDBJ whole genome shotgun (WGS) entry which is preliminary data.</text>
</comment>
<keyword evidence="3" id="KW-0807">Transducer</keyword>
<dbReference type="PATRIC" id="fig|394096.3.peg.5607"/>
<evidence type="ECO:0000256" key="5">
    <source>
        <dbReference type="SAM" id="Phobius"/>
    </source>
</evidence>
<name>A0A085WET8_9BACT</name>
<dbReference type="PRINTS" id="PR00260">
    <property type="entry name" value="CHEMTRNSDUCR"/>
</dbReference>
<dbReference type="EMBL" id="JMCB01000011">
    <property type="protein sequence ID" value="KFE66201.1"/>
    <property type="molecule type" value="Genomic_DNA"/>
</dbReference>
<keyword evidence="8" id="KW-1185">Reference proteome</keyword>
<gene>
    <name evidence="7" type="ORF">DB31_1266</name>
</gene>
<organism evidence="7 8">
    <name type="scientific">Hyalangium minutum</name>
    <dbReference type="NCBI Taxonomy" id="394096"/>
    <lineage>
        <taxon>Bacteria</taxon>
        <taxon>Pseudomonadati</taxon>
        <taxon>Myxococcota</taxon>
        <taxon>Myxococcia</taxon>
        <taxon>Myxococcales</taxon>
        <taxon>Cystobacterineae</taxon>
        <taxon>Archangiaceae</taxon>
        <taxon>Hyalangium</taxon>
    </lineage>
</organism>
<dbReference type="Gene3D" id="1.10.287.950">
    <property type="entry name" value="Methyl-accepting chemotaxis protein"/>
    <property type="match status" value="1"/>
</dbReference>
<keyword evidence="5" id="KW-0812">Transmembrane</keyword>
<dbReference type="InterPro" id="IPR004089">
    <property type="entry name" value="MCPsignal_dom"/>
</dbReference>
<feature type="domain" description="Methyl-accepting transducer" evidence="6">
    <location>
        <begin position="183"/>
        <end position="419"/>
    </location>
</feature>
<evidence type="ECO:0000313" key="7">
    <source>
        <dbReference type="EMBL" id="KFE66201.1"/>
    </source>
</evidence>
<dbReference type="AlphaFoldDB" id="A0A085WET8"/>
<feature type="transmembrane region" description="Helical" evidence="5">
    <location>
        <begin position="26"/>
        <end position="43"/>
    </location>
</feature>
<proteinExistence type="inferred from homology"/>
<accession>A0A085WET8</accession>
<evidence type="ECO:0000256" key="3">
    <source>
        <dbReference type="PROSITE-ProRule" id="PRU00284"/>
    </source>
</evidence>
<dbReference type="PROSITE" id="PS50111">
    <property type="entry name" value="CHEMOTAXIS_TRANSDUC_2"/>
    <property type="match status" value="1"/>
</dbReference>
<evidence type="ECO:0000256" key="2">
    <source>
        <dbReference type="ARBA" id="ARBA00029447"/>
    </source>
</evidence>
<dbReference type="InterPro" id="IPR051310">
    <property type="entry name" value="MCP_chemotaxis"/>
</dbReference>
<evidence type="ECO:0000256" key="4">
    <source>
        <dbReference type="SAM" id="MobiDB-lite"/>
    </source>
</evidence>
<feature type="region of interest" description="Disordered" evidence="4">
    <location>
        <begin position="451"/>
        <end position="479"/>
    </location>
</feature>
<reference evidence="7 8" key="1">
    <citation type="submission" date="2014-04" db="EMBL/GenBank/DDBJ databases">
        <title>Genome assembly of Hyalangium minutum DSM 14724.</title>
        <authorList>
            <person name="Sharma G."/>
            <person name="Subramanian S."/>
        </authorList>
    </citation>
    <scope>NUCLEOTIDE SEQUENCE [LARGE SCALE GENOMIC DNA]</scope>
    <source>
        <strain evidence="7 8">DSM 14724</strain>
    </source>
</reference>
<protein>
    <recommendedName>
        <fullName evidence="6">Methyl-accepting transducer domain-containing protein</fullName>
    </recommendedName>
</protein>
<keyword evidence="1" id="KW-0145">Chemotaxis</keyword>
<dbReference type="SMART" id="SM00283">
    <property type="entry name" value="MA"/>
    <property type="match status" value="1"/>
</dbReference>
<dbReference type="GO" id="GO:0007165">
    <property type="term" value="P:signal transduction"/>
    <property type="evidence" value="ECO:0007669"/>
    <property type="project" value="UniProtKB-KW"/>
</dbReference>
<dbReference type="STRING" id="394096.DB31_1266"/>
<dbReference type="Pfam" id="PF00015">
    <property type="entry name" value="MCPsignal"/>
    <property type="match status" value="1"/>
</dbReference>
<sequence>MLLLLSDVLSVGLGSAVEAPRLLSVIAARLVCLLLPVCLLGAMKHFPEWHVGPRVGVAFAGAWLVLSQAAFYSAGTQRSVPHAALLVWSLFFMPLVLPLRAQARGLFYGFLIASYAVLELTVDPGYPLAQRLLGIAMLGGVAGGVGWSLERVLHGLRGHFFLKQEMVTTVRALEESHLRVGKAAETIGELVEKLRDSTLELSSESSRARSETARIATASERVATMARAASERAAGAGSIVSQATGHTQRIDEEMNRVESGVNGIGQAIWDTESSLEALATSARQIVEFTQTLQEFANQTDVLALNAAMEAARAGDAGRSFSVVAREVRRLAEASKDSSVKIHEVMQGTRTQLESALQGMAALRANTRQFESSFTDARKTLEAIRQIVTQIEKLMGSTVMDAQEQAGATGNISAGAAQLQRLIDSHAQMSQDVAITADRLGQLAEALRDMLPKKEPAPAVPAPQPVAPPAAPLPSRPVVA</sequence>
<dbReference type="PANTHER" id="PTHR43531">
    <property type="entry name" value="PROTEIN ICFG"/>
    <property type="match status" value="1"/>
</dbReference>
<dbReference type="Proteomes" id="UP000028725">
    <property type="component" value="Unassembled WGS sequence"/>
</dbReference>
<feature type="transmembrane region" description="Helical" evidence="5">
    <location>
        <begin position="106"/>
        <end position="122"/>
    </location>
</feature>
<feature type="transmembrane region" description="Helical" evidence="5">
    <location>
        <begin position="55"/>
        <end position="74"/>
    </location>
</feature>
<dbReference type="SUPFAM" id="SSF58104">
    <property type="entry name" value="Methyl-accepting chemotaxis protein (MCP) signaling domain"/>
    <property type="match status" value="1"/>
</dbReference>
<dbReference type="GO" id="GO:0016020">
    <property type="term" value="C:membrane"/>
    <property type="evidence" value="ECO:0007669"/>
    <property type="project" value="InterPro"/>
</dbReference>
<dbReference type="GO" id="GO:0004888">
    <property type="term" value="F:transmembrane signaling receptor activity"/>
    <property type="evidence" value="ECO:0007669"/>
    <property type="project" value="InterPro"/>
</dbReference>
<dbReference type="GO" id="GO:0006935">
    <property type="term" value="P:chemotaxis"/>
    <property type="evidence" value="ECO:0007669"/>
    <property type="project" value="UniProtKB-KW"/>
</dbReference>
<keyword evidence="5" id="KW-1133">Transmembrane helix</keyword>
<comment type="similarity">
    <text evidence="2">Belongs to the methyl-accepting chemotaxis (MCP) protein family.</text>
</comment>
<evidence type="ECO:0000313" key="8">
    <source>
        <dbReference type="Proteomes" id="UP000028725"/>
    </source>
</evidence>
<feature type="compositionally biased region" description="Pro residues" evidence="4">
    <location>
        <begin position="457"/>
        <end position="479"/>
    </location>
</feature>
<dbReference type="InterPro" id="IPR004090">
    <property type="entry name" value="Chemotax_Me-accpt_rcpt"/>
</dbReference>
<dbReference type="PANTHER" id="PTHR43531:SF11">
    <property type="entry name" value="METHYL-ACCEPTING CHEMOTAXIS PROTEIN 3"/>
    <property type="match status" value="1"/>
</dbReference>
<evidence type="ECO:0000256" key="1">
    <source>
        <dbReference type="ARBA" id="ARBA00022500"/>
    </source>
</evidence>